<dbReference type="InterPro" id="IPR043502">
    <property type="entry name" value="DNA/RNA_pol_sf"/>
</dbReference>
<gene>
    <name evidence="1" type="ORF">SHERM_07557</name>
</gene>
<dbReference type="OrthoDB" id="1431924at2759"/>
<keyword evidence="2" id="KW-1185">Reference proteome</keyword>
<accession>A0A9N7NS47</accession>
<dbReference type="PANTHER" id="PTHR24559:SF457">
    <property type="entry name" value="RNA-DIRECTED DNA POLYMERASE HOMOLOG"/>
    <property type="match status" value="1"/>
</dbReference>
<dbReference type="Proteomes" id="UP001153555">
    <property type="component" value="Unassembled WGS sequence"/>
</dbReference>
<dbReference type="SUPFAM" id="SSF56672">
    <property type="entry name" value="DNA/RNA polymerases"/>
    <property type="match status" value="1"/>
</dbReference>
<proteinExistence type="predicted"/>
<organism evidence="1 2">
    <name type="scientific">Striga hermonthica</name>
    <name type="common">Purple witchweed</name>
    <name type="synonym">Buchnera hermonthica</name>
    <dbReference type="NCBI Taxonomy" id="68872"/>
    <lineage>
        <taxon>Eukaryota</taxon>
        <taxon>Viridiplantae</taxon>
        <taxon>Streptophyta</taxon>
        <taxon>Embryophyta</taxon>
        <taxon>Tracheophyta</taxon>
        <taxon>Spermatophyta</taxon>
        <taxon>Magnoliopsida</taxon>
        <taxon>eudicotyledons</taxon>
        <taxon>Gunneridae</taxon>
        <taxon>Pentapetalae</taxon>
        <taxon>asterids</taxon>
        <taxon>lamiids</taxon>
        <taxon>Lamiales</taxon>
        <taxon>Orobanchaceae</taxon>
        <taxon>Buchnereae</taxon>
        <taxon>Striga</taxon>
    </lineage>
</organism>
<dbReference type="EMBL" id="CACSLK010034472">
    <property type="protein sequence ID" value="CAA0841669.1"/>
    <property type="molecule type" value="Genomic_DNA"/>
</dbReference>
<name>A0A9N7NS47_STRHE</name>
<sequence length="104" mass="11816">MLVDNTAGHEEFSPSWADSRVTNQINMAEEDREKTTFITEWGTFCYKVMPFGLNRVNLPARHEKDRGKSKGIGVRVRTLYEGKLDDEFPTERALCAGRESAASF</sequence>
<dbReference type="Gene3D" id="3.10.10.10">
    <property type="entry name" value="HIV Type 1 Reverse Transcriptase, subunit A, domain 1"/>
    <property type="match status" value="1"/>
</dbReference>
<reference evidence="1" key="1">
    <citation type="submission" date="2019-12" db="EMBL/GenBank/DDBJ databases">
        <authorList>
            <person name="Scholes J."/>
        </authorList>
    </citation>
    <scope>NUCLEOTIDE SEQUENCE</scope>
</reference>
<dbReference type="InterPro" id="IPR053134">
    <property type="entry name" value="RNA-dir_DNA_polymerase"/>
</dbReference>
<dbReference type="AlphaFoldDB" id="A0A9N7NS47"/>
<evidence type="ECO:0000313" key="2">
    <source>
        <dbReference type="Proteomes" id="UP001153555"/>
    </source>
</evidence>
<comment type="caution">
    <text evidence="1">The sequence shown here is derived from an EMBL/GenBank/DDBJ whole genome shotgun (WGS) entry which is preliminary data.</text>
</comment>
<protein>
    <submittedName>
        <fullName evidence="1">Uncharacterized protein</fullName>
    </submittedName>
</protein>
<dbReference type="PANTHER" id="PTHR24559">
    <property type="entry name" value="TRANSPOSON TY3-I GAG-POL POLYPROTEIN"/>
    <property type="match status" value="1"/>
</dbReference>
<evidence type="ECO:0000313" key="1">
    <source>
        <dbReference type="EMBL" id="CAA0841669.1"/>
    </source>
</evidence>